<dbReference type="AlphaFoldDB" id="A7F5Z7"/>
<evidence type="ECO:0000313" key="2">
    <source>
        <dbReference type="Proteomes" id="UP000001312"/>
    </source>
</evidence>
<dbReference type="RefSeq" id="XP_001585933.1">
    <property type="nucleotide sequence ID" value="XM_001585883.1"/>
</dbReference>
<dbReference type="InParanoid" id="A7F5Z7"/>
<dbReference type="GeneID" id="5481946"/>
<protein>
    <submittedName>
        <fullName evidence="1">Uncharacterized protein</fullName>
    </submittedName>
</protein>
<sequence length="52" mass="6273">MEMETQQRWSNFQDICVDKEWAEDFKWLECLSCARVGFICYDEEGEGECEVR</sequence>
<evidence type="ECO:0000313" key="1">
    <source>
        <dbReference type="EMBL" id="EDN98168.1"/>
    </source>
</evidence>
<dbReference type="KEGG" id="ssl:SS1G_13025"/>
<dbReference type="HOGENOM" id="CLU_3088706_0_0_1"/>
<organism evidence="1 2">
    <name type="scientific">Sclerotinia sclerotiorum (strain ATCC 18683 / 1980 / Ss-1)</name>
    <name type="common">White mold</name>
    <name type="synonym">Whetzelinia sclerotiorum</name>
    <dbReference type="NCBI Taxonomy" id="665079"/>
    <lineage>
        <taxon>Eukaryota</taxon>
        <taxon>Fungi</taxon>
        <taxon>Dikarya</taxon>
        <taxon>Ascomycota</taxon>
        <taxon>Pezizomycotina</taxon>
        <taxon>Leotiomycetes</taxon>
        <taxon>Helotiales</taxon>
        <taxon>Sclerotiniaceae</taxon>
        <taxon>Sclerotinia</taxon>
    </lineage>
</organism>
<proteinExistence type="predicted"/>
<accession>A7F5Z7</accession>
<gene>
    <name evidence="1" type="ORF">SS1G_13025</name>
</gene>
<dbReference type="Proteomes" id="UP000001312">
    <property type="component" value="Unassembled WGS sequence"/>
</dbReference>
<dbReference type="EMBL" id="CH476643">
    <property type="protein sequence ID" value="EDN98168.1"/>
    <property type="molecule type" value="Genomic_DNA"/>
</dbReference>
<reference evidence="2" key="1">
    <citation type="journal article" date="2011" name="PLoS Genet.">
        <title>Genomic analysis of the necrotrophic fungal pathogens Sclerotinia sclerotiorum and Botrytis cinerea.</title>
        <authorList>
            <person name="Amselem J."/>
            <person name="Cuomo C.A."/>
            <person name="van Kan J.A."/>
            <person name="Viaud M."/>
            <person name="Benito E.P."/>
            <person name="Couloux A."/>
            <person name="Coutinho P.M."/>
            <person name="de Vries R.P."/>
            <person name="Dyer P.S."/>
            <person name="Fillinger S."/>
            <person name="Fournier E."/>
            <person name="Gout L."/>
            <person name="Hahn M."/>
            <person name="Kohn L."/>
            <person name="Lapalu N."/>
            <person name="Plummer K.M."/>
            <person name="Pradier J.M."/>
            <person name="Quevillon E."/>
            <person name="Sharon A."/>
            <person name="Simon A."/>
            <person name="ten Have A."/>
            <person name="Tudzynski B."/>
            <person name="Tudzynski P."/>
            <person name="Wincker P."/>
            <person name="Andrew M."/>
            <person name="Anthouard V."/>
            <person name="Beever R.E."/>
            <person name="Beffa R."/>
            <person name="Benoit I."/>
            <person name="Bouzid O."/>
            <person name="Brault B."/>
            <person name="Chen Z."/>
            <person name="Choquer M."/>
            <person name="Collemare J."/>
            <person name="Cotton P."/>
            <person name="Danchin E.G."/>
            <person name="Da Silva C."/>
            <person name="Gautier A."/>
            <person name="Giraud C."/>
            <person name="Giraud T."/>
            <person name="Gonzalez C."/>
            <person name="Grossetete S."/>
            <person name="Guldener U."/>
            <person name="Henrissat B."/>
            <person name="Howlett B.J."/>
            <person name="Kodira C."/>
            <person name="Kretschmer M."/>
            <person name="Lappartient A."/>
            <person name="Leroch M."/>
            <person name="Levis C."/>
            <person name="Mauceli E."/>
            <person name="Neuveglise C."/>
            <person name="Oeser B."/>
            <person name="Pearson M."/>
            <person name="Poulain J."/>
            <person name="Poussereau N."/>
            <person name="Quesneville H."/>
            <person name="Rascle C."/>
            <person name="Schumacher J."/>
            <person name="Segurens B."/>
            <person name="Sexton A."/>
            <person name="Silva E."/>
            <person name="Sirven C."/>
            <person name="Soanes D.M."/>
            <person name="Talbot N.J."/>
            <person name="Templeton M."/>
            <person name="Yandava C."/>
            <person name="Yarden O."/>
            <person name="Zeng Q."/>
            <person name="Rollins J.A."/>
            <person name="Lebrun M.H."/>
            <person name="Dickman M."/>
        </authorList>
    </citation>
    <scope>NUCLEOTIDE SEQUENCE [LARGE SCALE GENOMIC DNA]</scope>
    <source>
        <strain evidence="2">ATCC 18683 / 1980 / Ss-1</strain>
    </source>
</reference>
<keyword evidence="2" id="KW-1185">Reference proteome</keyword>
<name>A7F5Z7_SCLS1</name>